<feature type="compositionally biased region" description="Basic and acidic residues" evidence="1">
    <location>
        <begin position="50"/>
        <end position="59"/>
    </location>
</feature>
<evidence type="ECO:0000313" key="2">
    <source>
        <dbReference type="EMBL" id="OWM83772.1"/>
    </source>
</evidence>
<protein>
    <submittedName>
        <fullName evidence="2">Uncharacterized protein</fullName>
    </submittedName>
</protein>
<evidence type="ECO:0000256" key="1">
    <source>
        <dbReference type="SAM" id="MobiDB-lite"/>
    </source>
</evidence>
<feature type="compositionally biased region" description="Polar residues" evidence="1">
    <location>
        <begin position="76"/>
        <end position="97"/>
    </location>
</feature>
<dbReference type="Proteomes" id="UP000197138">
    <property type="component" value="Unassembled WGS sequence"/>
</dbReference>
<organism evidence="2 3">
    <name type="scientific">Punica granatum</name>
    <name type="common">Pomegranate</name>
    <dbReference type="NCBI Taxonomy" id="22663"/>
    <lineage>
        <taxon>Eukaryota</taxon>
        <taxon>Viridiplantae</taxon>
        <taxon>Streptophyta</taxon>
        <taxon>Embryophyta</taxon>
        <taxon>Tracheophyta</taxon>
        <taxon>Spermatophyta</taxon>
        <taxon>Magnoliopsida</taxon>
        <taxon>eudicotyledons</taxon>
        <taxon>Gunneridae</taxon>
        <taxon>Pentapetalae</taxon>
        <taxon>rosids</taxon>
        <taxon>malvids</taxon>
        <taxon>Myrtales</taxon>
        <taxon>Lythraceae</taxon>
        <taxon>Punica</taxon>
    </lineage>
</organism>
<feature type="region of interest" description="Disordered" evidence="1">
    <location>
        <begin position="30"/>
        <end position="59"/>
    </location>
</feature>
<accession>A0A218XHF0</accession>
<comment type="caution">
    <text evidence="2">The sequence shown here is derived from an EMBL/GenBank/DDBJ whole genome shotgun (WGS) entry which is preliminary data.</text>
</comment>
<sequence length="142" mass="15902">MQVLQDHYEVMNGLFCNVTKLKKANENKDRLVNEAESSRQTAGRAWPMEGADREEKDPQVDAWRYDTFMHYYSNRATLGESESPTEDTTAQTSSPTIQEVGAETALEASTSEATETPHVDAEEAFAEVEVTQETLNLKPKSL</sequence>
<feature type="region of interest" description="Disordered" evidence="1">
    <location>
        <begin position="76"/>
        <end position="118"/>
    </location>
</feature>
<evidence type="ECO:0000313" key="3">
    <source>
        <dbReference type="Proteomes" id="UP000197138"/>
    </source>
</evidence>
<name>A0A218XHF0_PUNGR</name>
<reference evidence="3" key="1">
    <citation type="journal article" date="2017" name="Plant J.">
        <title>The pomegranate (Punica granatum L.) genome and the genomics of punicalagin biosynthesis.</title>
        <authorList>
            <person name="Qin G."/>
            <person name="Xu C."/>
            <person name="Ming R."/>
            <person name="Tang H."/>
            <person name="Guyot R."/>
            <person name="Kramer E.M."/>
            <person name="Hu Y."/>
            <person name="Yi X."/>
            <person name="Qi Y."/>
            <person name="Xu X."/>
            <person name="Gao Z."/>
            <person name="Pan H."/>
            <person name="Jian J."/>
            <person name="Tian Y."/>
            <person name="Yue Z."/>
            <person name="Xu Y."/>
        </authorList>
    </citation>
    <scope>NUCLEOTIDE SEQUENCE [LARGE SCALE GENOMIC DNA]</scope>
    <source>
        <strain evidence="3">cv. Dabenzi</strain>
    </source>
</reference>
<feature type="compositionally biased region" description="Low complexity" evidence="1">
    <location>
        <begin position="102"/>
        <end position="114"/>
    </location>
</feature>
<gene>
    <name evidence="2" type="ORF">CDL15_Pgr004203</name>
</gene>
<proteinExistence type="predicted"/>
<dbReference type="AlphaFoldDB" id="A0A218XHF0"/>
<dbReference type="EMBL" id="MTKT01001810">
    <property type="protein sequence ID" value="OWM83772.1"/>
    <property type="molecule type" value="Genomic_DNA"/>
</dbReference>